<comment type="caution">
    <text evidence="5">The sequence shown here is derived from an EMBL/GenBank/DDBJ whole genome shotgun (WGS) entry which is preliminary data.</text>
</comment>
<dbReference type="PROSITE" id="PS51406">
    <property type="entry name" value="FIBRINOGEN_C_2"/>
    <property type="match status" value="1"/>
</dbReference>
<dbReference type="InterPro" id="IPR014716">
    <property type="entry name" value="Fibrinogen_a/b/g_C_1"/>
</dbReference>
<dbReference type="Gene3D" id="1.20.5.1230">
    <property type="entry name" value="Apolipoprotein A-I"/>
    <property type="match status" value="1"/>
</dbReference>
<reference evidence="5 6" key="1">
    <citation type="journal article" date="2021" name="Elife">
        <title>Chloroplast acquisition without the gene transfer in kleptoplastic sea slugs, Plakobranchus ocellatus.</title>
        <authorList>
            <person name="Maeda T."/>
            <person name="Takahashi S."/>
            <person name="Yoshida T."/>
            <person name="Shimamura S."/>
            <person name="Takaki Y."/>
            <person name="Nagai Y."/>
            <person name="Toyoda A."/>
            <person name="Suzuki Y."/>
            <person name="Arimoto A."/>
            <person name="Ishii H."/>
            <person name="Satoh N."/>
            <person name="Nishiyama T."/>
            <person name="Hasebe M."/>
            <person name="Maruyama T."/>
            <person name="Minagawa J."/>
            <person name="Obokata J."/>
            <person name="Shigenobu S."/>
        </authorList>
    </citation>
    <scope>NUCLEOTIDE SEQUENCE [LARGE SCALE GENOMIC DNA]</scope>
</reference>
<dbReference type="SMART" id="SM00186">
    <property type="entry name" value="FBG"/>
    <property type="match status" value="1"/>
</dbReference>
<dbReference type="InterPro" id="IPR036056">
    <property type="entry name" value="Fibrinogen-like_C"/>
</dbReference>
<dbReference type="PANTHER" id="PTHR19143">
    <property type="entry name" value="FIBRINOGEN/TENASCIN/ANGIOPOEITIN"/>
    <property type="match status" value="1"/>
</dbReference>
<dbReference type="InterPro" id="IPR002181">
    <property type="entry name" value="Fibrinogen_a/b/g_C_dom"/>
</dbReference>
<keyword evidence="6" id="KW-1185">Reference proteome</keyword>
<proteinExistence type="predicted"/>
<dbReference type="EMBL" id="BLXT01007807">
    <property type="protein sequence ID" value="GFO42452.1"/>
    <property type="molecule type" value="Genomic_DNA"/>
</dbReference>
<protein>
    <submittedName>
        <fullName evidence="5">Ficolin-2</fullName>
    </submittedName>
</protein>
<feature type="coiled-coil region" evidence="1">
    <location>
        <begin position="182"/>
        <end position="209"/>
    </location>
</feature>
<evidence type="ECO:0000313" key="6">
    <source>
        <dbReference type="Proteomes" id="UP000735302"/>
    </source>
</evidence>
<dbReference type="Pfam" id="PF00147">
    <property type="entry name" value="Fibrinogen_C"/>
    <property type="match status" value="1"/>
</dbReference>
<evidence type="ECO:0000256" key="2">
    <source>
        <dbReference type="SAM" id="MobiDB-lite"/>
    </source>
</evidence>
<dbReference type="SUPFAM" id="SSF56496">
    <property type="entry name" value="Fibrinogen C-terminal domain-like"/>
    <property type="match status" value="1"/>
</dbReference>
<evidence type="ECO:0000259" key="4">
    <source>
        <dbReference type="PROSITE" id="PS51406"/>
    </source>
</evidence>
<dbReference type="SUPFAM" id="SSF58113">
    <property type="entry name" value="Apolipoprotein A-I"/>
    <property type="match status" value="1"/>
</dbReference>
<sequence length="648" mass="73081">MKNELFTTAALILICFNACCEGINLVLNRDIQVVGSRITCGILLCEEKLTQTNIPSSSIFNMTVFKNQPICPKTPEDESETRVLVASINSKDRNNSRLTDDTRAFGLLGSRNASLRIEMFKPDDCRSSFTCEVQGLDSQGRSFLSTTTLLQQQGDNHKGYEILANSLKTFKDKVEGKIESVFTGVRNQVQSLEIEMNSLEKRLEDKMDAKLSVIKNQVQYLENRMEDKIDAKVSAIKNQEQSLENRTEDKIDEKLSAFKNQVQSLENSLDDEIDEKLSVIKTQVQSLENIMENKIDAKLSAIKADDTHDRNEAALFKELLLRMSRSMVSNLISSIVDIMQPSTCKKGMIRPSSSYPYPYPVIYPRDESGQGLPYLCDMFTDGGGWIVIQRRTSLFNVDFDRNWDYYKRGFGTLDDEFWLGNERIHAFTSKGTWELRIDLKYKGKEAYVIHRNFKLESELEQFTLRIGKNSGDKHSLEYYNGKKFSTNDRDNDLSKNNCARMKMGGWCEVLGLTSHATLAKKDNPGQSRPFRLSSAVILLQENQSWTRPRGSHTHSSSSRNVSPELTHSEVTLTALAAGMSVLNSPTLQESQSWTRPRGSHTHSSSSRNISSELAYSEVTLTALAAGMSVLNSPTVKSQSQLKLQKCQS</sequence>
<name>A0AAV4DDX4_9GAST</name>
<dbReference type="AlphaFoldDB" id="A0AAV4DDX4"/>
<dbReference type="Gene3D" id="3.90.215.10">
    <property type="entry name" value="Gamma Fibrinogen, chain A, domain 1"/>
    <property type="match status" value="1"/>
</dbReference>
<dbReference type="GO" id="GO:0005615">
    <property type="term" value="C:extracellular space"/>
    <property type="evidence" value="ECO:0007669"/>
    <property type="project" value="TreeGrafter"/>
</dbReference>
<feature type="chain" id="PRO_5043472680" evidence="3">
    <location>
        <begin position="23"/>
        <end position="648"/>
    </location>
</feature>
<feature type="domain" description="Fibrinogen C-terminal" evidence="4">
    <location>
        <begin position="335"/>
        <end position="506"/>
    </location>
</feature>
<dbReference type="Proteomes" id="UP000735302">
    <property type="component" value="Unassembled WGS sequence"/>
</dbReference>
<feature type="coiled-coil region" evidence="1">
    <location>
        <begin position="248"/>
        <end position="275"/>
    </location>
</feature>
<evidence type="ECO:0000256" key="1">
    <source>
        <dbReference type="SAM" id="Coils"/>
    </source>
</evidence>
<feature type="region of interest" description="Disordered" evidence="2">
    <location>
        <begin position="586"/>
        <end position="609"/>
    </location>
</feature>
<keyword evidence="1" id="KW-0175">Coiled coil</keyword>
<organism evidence="5 6">
    <name type="scientific">Plakobranchus ocellatus</name>
    <dbReference type="NCBI Taxonomy" id="259542"/>
    <lineage>
        <taxon>Eukaryota</taxon>
        <taxon>Metazoa</taxon>
        <taxon>Spiralia</taxon>
        <taxon>Lophotrochozoa</taxon>
        <taxon>Mollusca</taxon>
        <taxon>Gastropoda</taxon>
        <taxon>Heterobranchia</taxon>
        <taxon>Euthyneura</taxon>
        <taxon>Panpulmonata</taxon>
        <taxon>Sacoglossa</taxon>
        <taxon>Placobranchoidea</taxon>
        <taxon>Plakobranchidae</taxon>
        <taxon>Plakobranchus</taxon>
    </lineage>
</organism>
<accession>A0AAV4DDX4</accession>
<dbReference type="InterPro" id="IPR050373">
    <property type="entry name" value="Fibrinogen_C-term_domain"/>
</dbReference>
<feature type="signal peptide" evidence="3">
    <location>
        <begin position="1"/>
        <end position="22"/>
    </location>
</feature>
<gene>
    <name evidence="5" type="ORF">PoB_006895700</name>
</gene>
<evidence type="ECO:0000256" key="3">
    <source>
        <dbReference type="SAM" id="SignalP"/>
    </source>
</evidence>
<keyword evidence="3" id="KW-0732">Signal</keyword>
<feature type="region of interest" description="Disordered" evidence="2">
    <location>
        <begin position="543"/>
        <end position="566"/>
    </location>
</feature>
<evidence type="ECO:0000313" key="5">
    <source>
        <dbReference type="EMBL" id="GFO42452.1"/>
    </source>
</evidence>